<keyword evidence="2" id="KW-1185">Reference proteome</keyword>
<evidence type="ECO:0000313" key="1">
    <source>
        <dbReference type="EMBL" id="KAH8041359.1"/>
    </source>
</evidence>
<protein>
    <submittedName>
        <fullName evidence="1">Uncharacterized protein</fullName>
    </submittedName>
</protein>
<organism evidence="1 2">
    <name type="scientific">Rhipicephalus microplus</name>
    <name type="common">Cattle tick</name>
    <name type="synonym">Boophilus microplus</name>
    <dbReference type="NCBI Taxonomy" id="6941"/>
    <lineage>
        <taxon>Eukaryota</taxon>
        <taxon>Metazoa</taxon>
        <taxon>Ecdysozoa</taxon>
        <taxon>Arthropoda</taxon>
        <taxon>Chelicerata</taxon>
        <taxon>Arachnida</taxon>
        <taxon>Acari</taxon>
        <taxon>Parasitiformes</taxon>
        <taxon>Ixodida</taxon>
        <taxon>Ixodoidea</taxon>
        <taxon>Ixodidae</taxon>
        <taxon>Rhipicephalinae</taxon>
        <taxon>Rhipicephalus</taxon>
        <taxon>Boophilus</taxon>
    </lineage>
</organism>
<gene>
    <name evidence="1" type="ORF">HPB51_014640</name>
</gene>
<dbReference type="AlphaFoldDB" id="A0A9J6F4E7"/>
<reference evidence="1" key="2">
    <citation type="submission" date="2021-09" db="EMBL/GenBank/DDBJ databases">
        <authorList>
            <person name="Jia N."/>
            <person name="Wang J."/>
            <person name="Shi W."/>
            <person name="Du L."/>
            <person name="Sun Y."/>
            <person name="Zhan W."/>
            <person name="Jiang J."/>
            <person name="Wang Q."/>
            <person name="Zhang B."/>
            <person name="Ji P."/>
            <person name="Sakyi L.B."/>
            <person name="Cui X."/>
            <person name="Yuan T."/>
            <person name="Jiang B."/>
            <person name="Yang W."/>
            <person name="Lam T.T.-Y."/>
            <person name="Chang Q."/>
            <person name="Ding S."/>
            <person name="Wang X."/>
            <person name="Zhu J."/>
            <person name="Ruan X."/>
            <person name="Zhao L."/>
            <person name="Wei J."/>
            <person name="Que T."/>
            <person name="Du C."/>
            <person name="Cheng J."/>
            <person name="Dai P."/>
            <person name="Han X."/>
            <person name="Huang E."/>
            <person name="Gao Y."/>
            <person name="Liu J."/>
            <person name="Shao H."/>
            <person name="Ye R."/>
            <person name="Li L."/>
            <person name="Wei W."/>
            <person name="Wang X."/>
            <person name="Wang C."/>
            <person name="Huo Q."/>
            <person name="Li W."/>
            <person name="Guo W."/>
            <person name="Chen H."/>
            <person name="Chen S."/>
            <person name="Zhou L."/>
            <person name="Zhou L."/>
            <person name="Ni X."/>
            <person name="Tian J."/>
            <person name="Zhou Y."/>
            <person name="Sheng Y."/>
            <person name="Liu T."/>
            <person name="Pan Y."/>
            <person name="Xia L."/>
            <person name="Li J."/>
            <person name="Zhao F."/>
            <person name="Cao W."/>
        </authorList>
    </citation>
    <scope>NUCLEOTIDE SEQUENCE</scope>
    <source>
        <strain evidence="1">Rmic-2018</strain>
        <tissue evidence="1">Larvae</tissue>
    </source>
</reference>
<evidence type="ECO:0000313" key="2">
    <source>
        <dbReference type="Proteomes" id="UP000821866"/>
    </source>
</evidence>
<proteinExistence type="predicted"/>
<comment type="caution">
    <text evidence="1">The sequence shown here is derived from an EMBL/GenBank/DDBJ whole genome shotgun (WGS) entry which is preliminary data.</text>
</comment>
<name>A0A9J6F4E7_RHIMP</name>
<reference evidence="1" key="1">
    <citation type="journal article" date="2020" name="Cell">
        <title>Large-Scale Comparative Analyses of Tick Genomes Elucidate Their Genetic Diversity and Vector Capacities.</title>
        <authorList>
            <consortium name="Tick Genome and Microbiome Consortium (TIGMIC)"/>
            <person name="Jia N."/>
            <person name="Wang J."/>
            <person name="Shi W."/>
            <person name="Du L."/>
            <person name="Sun Y."/>
            <person name="Zhan W."/>
            <person name="Jiang J.F."/>
            <person name="Wang Q."/>
            <person name="Zhang B."/>
            <person name="Ji P."/>
            <person name="Bell-Sakyi L."/>
            <person name="Cui X.M."/>
            <person name="Yuan T.T."/>
            <person name="Jiang B.G."/>
            <person name="Yang W.F."/>
            <person name="Lam T.T."/>
            <person name="Chang Q.C."/>
            <person name="Ding S.J."/>
            <person name="Wang X.J."/>
            <person name="Zhu J.G."/>
            <person name="Ruan X.D."/>
            <person name="Zhao L."/>
            <person name="Wei J.T."/>
            <person name="Ye R.Z."/>
            <person name="Que T.C."/>
            <person name="Du C.H."/>
            <person name="Zhou Y.H."/>
            <person name="Cheng J.X."/>
            <person name="Dai P.F."/>
            <person name="Guo W.B."/>
            <person name="Han X.H."/>
            <person name="Huang E.J."/>
            <person name="Li L.F."/>
            <person name="Wei W."/>
            <person name="Gao Y.C."/>
            <person name="Liu J.Z."/>
            <person name="Shao H.Z."/>
            <person name="Wang X."/>
            <person name="Wang C.C."/>
            <person name="Yang T.C."/>
            <person name="Huo Q.B."/>
            <person name="Li W."/>
            <person name="Chen H.Y."/>
            <person name="Chen S.E."/>
            <person name="Zhou L.G."/>
            <person name="Ni X.B."/>
            <person name="Tian J.H."/>
            <person name="Sheng Y."/>
            <person name="Liu T."/>
            <person name="Pan Y.S."/>
            <person name="Xia L.Y."/>
            <person name="Li J."/>
            <person name="Zhao F."/>
            <person name="Cao W.C."/>
        </authorList>
    </citation>
    <scope>NUCLEOTIDE SEQUENCE</scope>
    <source>
        <strain evidence="1">Rmic-2018</strain>
    </source>
</reference>
<dbReference type="EMBL" id="JABSTU010000001">
    <property type="protein sequence ID" value="KAH8041359.1"/>
    <property type="molecule type" value="Genomic_DNA"/>
</dbReference>
<accession>A0A9J6F4E7</accession>
<sequence>MASWRRAQCRTVVSASENDVNRVVAPAPLDGYTSSTVASELGSELTPDEKSEQYDNFDEQRGLRRVLFDRAVYMGVTQPSTATHWRGLQDRSVCERLVWSPYREFMRSLRTIPSTLRAKFDSALQGLPGLGMVWTRVVQHTHGPVAFRLYRNVTAVAGIEPATFGSAADLVINRGGLRHSLHAPSGKEKEIMHKGEAAPRMRKELINQPA</sequence>
<dbReference type="Proteomes" id="UP000821866">
    <property type="component" value="Chromosome 1"/>
</dbReference>